<evidence type="ECO:0000256" key="13">
    <source>
        <dbReference type="ARBA" id="ARBA00023152"/>
    </source>
</evidence>
<evidence type="ECO:0000256" key="1">
    <source>
        <dbReference type="ARBA" id="ARBA00001958"/>
    </source>
</evidence>
<dbReference type="RefSeq" id="WP_112230498.1">
    <property type="nucleotide sequence ID" value="NZ_QLTT01000010.1"/>
</dbReference>
<dbReference type="InterPro" id="IPR018209">
    <property type="entry name" value="Pyrv_Knase_AS"/>
</dbReference>
<gene>
    <name evidence="19" type="ORF">C8D87_110312</name>
</gene>
<proteinExistence type="inferred from homology"/>
<dbReference type="EC" id="2.7.1.40" evidence="5 15"/>
<comment type="subunit">
    <text evidence="4">Homotetramer.</text>
</comment>
<evidence type="ECO:0000256" key="3">
    <source>
        <dbReference type="ARBA" id="ARBA00008663"/>
    </source>
</evidence>
<feature type="domain" description="Pyruvate kinase barrel" evidence="17">
    <location>
        <begin position="3"/>
        <end position="324"/>
    </location>
</feature>
<comment type="similarity">
    <text evidence="3 16">Belongs to the pyruvate kinase family.</text>
</comment>
<comment type="cofactor">
    <cofactor evidence="1">
        <name>K(+)</name>
        <dbReference type="ChEBI" id="CHEBI:29103"/>
    </cofactor>
</comment>
<evidence type="ECO:0000259" key="18">
    <source>
        <dbReference type="Pfam" id="PF02887"/>
    </source>
</evidence>
<dbReference type="SUPFAM" id="SSF51621">
    <property type="entry name" value="Phosphoenolpyruvate/pyruvate domain"/>
    <property type="match status" value="1"/>
</dbReference>
<dbReference type="Pfam" id="PF00224">
    <property type="entry name" value="PK"/>
    <property type="match status" value="1"/>
</dbReference>
<dbReference type="SUPFAM" id="SSF50800">
    <property type="entry name" value="PK beta-barrel domain-like"/>
    <property type="match status" value="1"/>
</dbReference>
<dbReference type="InterPro" id="IPR015793">
    <property type="entry name" value="Pyrv_Knase_brl"/>
</dbReference>
<dbReference type="InterPro" id="IPR036918">
    <property type="entry name" value="Pyrv_Knase_C_sf"/>
</dbReference>
<dbReference type="InterPro" id="IPR015806">
    <property type="entry name" value="Pyrv_Knase_insert_dom_sf"/>
</dbReference>
<keyword evidence="10 16" id="KW-0418">Kinase</keyword>
<dbReference type="PROSITE" id="PS00110">
    <property type="entry name" value="PYRUVATE_KINASE"/>
    <property type="match status" value="1"/>
</dbReference>
<name>A0ABX9E392_9PSEU</name>
<accession>A0ABX9E392</accession>
<dbReference type="InterPro" id="IPR040442">
    <property type="entry name" value="Pyrv_kinase-like_dom_sf"/>
</dbReference>
<evidence type="ECO:0000313" key="20">
    <source>
        <dbReference type="Proteomes" id="UP000248714"/>
    </source>
</evidence>
<dbReference type="NCBIfam" id="NF004491">
    <property type="entry name" value="PRK05826.1"/>
    <property type="match status" value="1"/>
</dbReference>
<keyword evidence="20" id="KW-1185">Reference proteome</keyword>
<comment type="catalytic activity">
    <reaction evidence="16">
        <text>pyruvate + ATP = phosphoenolpyruvate + ADP + H(+)</text>
        <dbReference type="Rhea" id="RHEA:18157"/>
        <dbReference type="ChEBI" id="CHEBI:15361"/>
        <dbReference type="ChEBI" id="CHEBI:15378"/>
        <dbReference type="ChEBI" id="CHEBI:30616"/>
        <dbReference type="ChEBI" id="CHEBI:58702"/>
        <dbReference type="ChEBI" id="CHEBI:456216"/>
        <dbReference type="EC" id="2.7.1.40"/>
    </reaction>
</comment>
<dbReference type="InterPro" id="IPR001697">
    <property type="entry name" value="Pyr_Knase"/>
</dbReference>
<evidence type="ECO:0000313" key="19">
    <source>
        <dbReference type="EMBL" id="RAS61361.1"/>
    </source>
</evidence>
<evidence type="ECO:0000256" key="11">
    <source>
        <dbReference type="ARBA" id="ARBA00022840"/>
    </source>
</evidence>
<evidence type="ECO:0000259" key="17">
    <source>
        <dbReference type="Pfam" id="PF00224"/>
    </source>
</evidence>
<comment type="pathway">
    <text evidence="2 16">Carbohydrate degradation; glycolysis; pyruvate from D-glyceraldehyde 3-phosphate: step 5/5.</text>
</comment>
<evidence type="ECO:0000256" key="2">
    <source>
        <dbReference type="ARBA" id="ARBA00004997"/>
    </source>
</evidence>
<dbReference type="NCBIfam" id="NF004886">
    <property type="entry name" value="PRK06247.1"/>
    <property type="match status" value="1"/>
</dbReference>
<evidence type="ECO:0000256" key="9">
    <source>
        <dbReference type="ARBA" id="ARBA00022741"/>
    </source>
</evidence>
<evidence type="ECO:0000256" key="14">
    <source>
        <dbReference type="ARBA" id="ARBA00023317"/>
    </source>
</evidence>
<evidence type="ECO:0000256" key="10">
    <source>
        <dbReference type="ARBA" id="ARBA00022777"/>
    </source>
</evidence>
<evidence type="ECO:0000256" key="12">
    <source>
        <dbReference type="ARBA" id="ARBA00022842"/>
    </source>
</evidence>
<evidence type="ECO:0000256" key="7">
    <source>
        <dbReference type="ARBA" id="ARBA00022679"/>
    </source>
</evidence>
<dbReference type="EMBL" id="QLTT01000010">
    <property type="protein sequence ID" value="RAS61361.1"/>
    <property type="molecule type" value="Genomic_DNA"/>
</dbReference>
<dbReference type="Gene3D" id="3.20.20.60">
    <property type="entry name" value="Phosphoenolpyruvate-binding domains"/>
    <property type="match status" value="1"/>
</dbReference>
<keyword evidence="9" id="KW-0547">Nucleotide-binding</keyword>
<dbReference type="NCBIfam" id="TIGR01064">
    <property type="entry name" value="pyruv_kin"/>
    <property type="match status" value="1"/>
</dbReference>
<dbReference type="PRINTS" id="PR01050">
    <property type="entry name" value="PYRUVTKNASE"/>
</dbReference>
<reference evidence="19 20" key="1">
    <citation type="submission" date="2018-06" db="EMBL/GenBank/DDBJ databases">
        <title>Genomic Encyclopedia of Type Strains, Phase IV (KMG-IV): sequencing the most valuable type-strain genomes for metagenomic binning, comparative biology and taxonomic classification.</title>
        <authorList>
            <person name="Goeker M."/>
        </authorList>
    </citation>
    <scope>NUCLEOTIDE SEQUENCE [LARGE SCALE GENOMIC DNA]</scope>
    <source>
        <strain evidence="19 20">DSM 45479</strain>
    </source>
</reference>
<dbReference type="Proteomes" id="UP000248714">
    <property type="component" value="Unassembled WGS sequence"/>
</dbReference>
<evidence type="ECO:0000256" key="15">
    <source>
        <dbReference type="NCBIfam" id="TIGR01064"/>
    </source>
</evidence>
<dbReference type="Pfam" id="PF02887">
    <property type="entry name" value="PK_C"/>
    <property type="match status" value="1"/>
</dbReference>
<keyword evidence="11" id="KW-0067">ATP-binding</keyword>
<evidence type="ECO:0000256" key="8">
    <source>
        <dbReference type="ARBA" id="ARBA00022723"/>
    </source>
</evidence>
<dbReference type="InterPro" id="IPR011037">
    <property type="entry name" value="Pyrv_Knase-like_insert_dom_sf"/>
</dbReference>
<dbReference type="PANTHER" id="PTHR11817">
    <property type="entry name" value="PYRUVATE KINASE"/>
    <property type="match status" value="1"/>
</dbReference>
<evidence type="ECO:0000256" key="6">
    <source>
        <dbReference type="ARBA" id="ARBA00018587"/>
    </source>
</evidence>
<keyword evidence="13 16" id="KW-0324">Glycolysis</keyword>
<dbReference type="NCBIfam" id="NF004978">
    <property type="entry name" value="PRK06354.1"/>
    <property type="match status" value="1"/>
</dbReference>
<evidence type="ECO:0000256" key="16">
    <source>
        <dbReference type="RuleBase" id="RU000504"/>
    </source>
</evidence>
<comment type="caution">
    <text evidence="19">The sequence shown here is derived from an EMBL/GenBank/DDBJ whole genome shotgun (WGS) entry which is preliminary data.</text>
</comment>
<evidence type="ECO:0000256" key="5">
    <source>
        <dbReference type="ARBA" id="ARBA00012142"/>
    </source>
</evidence>
<feature type="domain" description="Pyruvate kinase C-terminal" evidence="18">
    <location>
        <begin position="355"/>
        <end position="466"/>
    </location>
</feature>
<keyword evidence="8" id="KW-0479">Metal-binding</keyword>
<protein>
    <recommendedName>
        <fullName evidence="6 15">Pyruvate kinase</fullName>
        <ecNumber evidence="5 15">2.7.1.40</ecNumber>
    </recommendedName>
</protein>
<evidence type="ECO:0000256" key="4">
    <source>
        <dbReference type="ARBA" id="ARBA00011881"/>
    </source>
</evidence>
<keyword evidence="14 19" id="KW-0670">Pyruvate</keyword>
<dbReference type="Gene3D" id="3.40.1380.20">
    <property type="entry name" value="Pyruvate kinase, C-terminal domain"/>
    <property type="match status" value="1"/>
</dbReference>
<sequence>MSRRAKIVCTLGPATGTPDKVRDLVAAGMDVARMNFSHGSHADHKQVYDMVRAAADESGRAVGILADLQGPKIRLGRFAAGPVDWNTGDVVRITVEDVEGTHDRVSTTYKELAKDAKVGDRLLVDDGKVGLVVVDVEGSDVVCEVTEGGPVSNNKGLSLPGMDVSVPALSEKDIEDLEFALQLGVDFIALSFVRSPADIDLVHQVMDRSGGKRLPVIAKIEKPEAVDNLEAIVLAFDGVMVARGDLGVELPLESVPLVQKRAIQIARENAKPVIVATQMLDSMISNSRPTRAETSDVANAVLDGADALMLSGETSVGRYAIESVKTMGRIIEAVETESVVVPPLTHVPRTKRGVISYAARDIGERLNAKALVAFTQSGDTVRRLARLHTHLPLLAFTPEQSVRSQLSLTWGTETFLVPKVESTDEMVRQVDSSMLEIGRYQPGDLMVVVAGSPPGTIGSTNLIRVHRLGEDDHA</sequence>
<keyword evidence="7 16" id="KW-0808">Transferase</keyword>
<organism evidence="19 20">
    <name type="scientific">Lentzea atacamensis</name>
    <dbReference type="NCBI Taxonomy" id="531938"/>
    <lineage>
        <taxon>Bacteria</taxon>
        <taxon>Bacillati</taxon>
        <taxon>Actinomycetota</taxon>
        <taxon>Actinomycetes</taxon>
        <taxon>Pseudonocardiales</taxon>
        <taxon>Pseudonocardiaceae</taxon>
        <taxon>Lentzea</taxon>
    </lineage>
</organism>
<dbReference type="InterPro" id="IPR015813">
    <property type="entry name" value="Pyrv/PenolPyrv_kinase-like_dom"/>
</dbReference>
<keyword evidence="12 16" id="KW-0460">Magnesium</keyword>
<dbReference type="InterPro" id="IPR015795">
    <property type="entry name" value="Pyrv_Knase_C"/>
</dbReference>
<dbReference type="Gene3D" id="2.40.33.10">
    <property type="entry name" value="PK beta-barrel domain-like"/>
    <property type="match status" value="1"/>
</dbReference>
<dbReference type="SUPFAM" id="SSF52935">
    <property type="entry name" value="PK C-terminal domain-like"/>
    <property type="match status" value="1"/>
</dbReference>
<dbReference type="GO" id="GO:0016301">
    <property type="term" value="F:kinase activity"/>
    <property type="evidence" value="ECO:0007669"/>
    <property type="project" value="UniProtKB-KW"/>
</dbReference>